<keyword evidence="1" id="KW-0472">Membrane</keyword>
<evidence type="ECO:0000313" key="3">
    <source>
        <dbReference type="Proteomes" id="UP001439008"/>
    </source>
</evidence>
<keyword evidence="3" id="KW-1185">Reference proteome</keyword>
<evidence type="ECO:0000313" key="2">
    <source>
        <dbReference type="EMBL" id="MES1918744.1"/>
    </source>
</evidence>
<name>A0ABV2AGY4_9EUKA</name>
<dbReference type="EMBL" id="JBDODL010000117">
    <property type="protein sequence ID" value="MES1918744.1"/>
    <property type="molecule type" value="Genomic_DNA"/>
</dbReference>
<protein>
    <recommendedName>
        <fullName evidence="4">Sushi domain-containing protein</fullName>
    </recommendedName>
</protein>
<accession>A0ABV2AGY4</accession>
<reference evidence="2 3" key="1">
    <citation type="journal article" date="2024" name="BMC Biol.">
        <title>Comparative genomics of Ascetosporea gives new insight into the evolutionary basis for animal parasitism in Rhizaria.</title>
        <authorList>
            <person name="Hiltunen Thoren M."/>
            <person name="Onut-Brannstrom I."/>
            <person name="Alfjorden A."/>
            <person name="Peckova H."/>
            <person name="Swords F."/>
            <person name="Hooper C."/>
            <person name="Holzer A.S."/>
            <person name="Bass D."/>
            <person name="Burki F."/>
        </authorList>
    </citation>
    <scope>NUCLEOTIDE SEQUENCE [LARGE SCALE GENOMIC DNA]</scope>
    <source>
        <strain evidence="2">20-A016</strain>
    </source>
</reference>
<evidence type="ECO:0000256" key="1">
    <source>
        <dbReference type="SAM" id="Phobius"/>
    </source>
</evidence>
<sequence length="170" mass="19289">MSRNQLIIAEGNHLAECVEKSKMVAEENYLQKQIWVSCKKGVLGPKDFLCESTENSCDIDILRRVLDTETLKFLQNISKLRDGRNIQLNCADGQKIRMRCSKGEYMYRIDGKSYFFRGEASPCCEKDLKKRNIIIVKSFSVKFVVIIAVLIGAIIAISVSVVLVKKCCRS</sequence>
<evidence type="ECO:0008006" key="4">
    <source>
        <dbReference type="Google" id="ProtNLM"/>
    </source>
</evidence>
<dbReference type="Proteomes" id="UP001439008">
    <property type="component" value="Unassembled WGS sequence"/>
</dbReference>
<comment type="caution">
    <text evidence="2">The sequence shown here is derived from an EMBL/GenBank/DDBJ whole genome shotgun (WGS) entry which is preliminary data.</text>
</comment>
<keyword evidence="1" id="KW-1133">Transmembrane helix</keyword>
<organism evidence="2 3">
    <name type="scientific">Bonamia ostreae</name>
    <dbReference type="NCBI Taxonomy" id="126728"/>
    <lineage>
        <taxon>Eukaryota</taxon>
        <taxon>Sar</taxon>
        <taxon>Rhizaria</taxon>
        <taxon>Endomyxa</taxon>
        <taxon>Ascetosporea</taxon>
        <taxon>Haplosporida</taxon>
        <taxon>Bonamia</taxon>
    </lineage>
</organism>
<proteinExistence type="predicted"/>
<feature type="transmembrane region" description="Helical" evidence="1">
    <location>
        <begin position="139"/>
        <end position="164"/>
    </location>
</feature>
<keyword evidence="1" id="KW-0812">Transmembrane</keyword>
<gene>
    <name evidence="2" type="ORF">MHBO_000659</name>
</gene>